<evidence type="ECO:0000256" key="4">
    <source>
        <dbReference type="ARBA" id="ARBA00022771"/>
    </source>
</evidence>
<dbReference type="GO" id="GO:0005634">
    <property type="term" value="C:nucleus"/>
    <property type="evidence" value="ECO:0007669"/>
    <property type="project" value="UniProtKB-SubCell"/>
</dbReference>
<comment type="caution">
    <text evidence="13">The sequence shown here is derived from an EMBL/GenBank/DDBJ whole genome shotgun (WGS) entry which is preliminary data.</text>
</comment>
<feature type="non-terminal residue" evidence="13">
    <location>
        <position position="1"/>
    </location>
</feature>
<evidence type="ECO:0000256" key="11">
    <source>
        <dbReference type="SAM" id="MobiDB-lite"/>
    </source>
</evidence>
<accession>A0AAD8EIX8</accession>
<feature type="domain" description="C2H2-type" evidence="12">
    <location>
        <begin position="84"/>
        <end position="114"/>
    </location>
</feature>
<dbReference type="AlphaFoldDB" id="A0AAD8EIX8"/>
<feature type="region of interest" description="Disordered" evidence="11">
    <location>
        <begin position="135"/>
        <end position="158"/>
    </location>
</feature>
<keyword evidence="8" id="KW-0804">Transcription</keyword>
<dbReference type="InterPro" id="IPR054599">
    <property type="entry name" value="TFIIIA_Zfn-C2H2"/>
</dbReference>
<organism evidence="13 14">
    <name type="scientific">Diploptera punctata</name>
    <name type="common">Pacific beetle cockroach</name>
    <dbReference type="NCBI Taxonomy" id="6984"/>
    <lineage>
        <taxon>Eukaryota</taxon>
        <taxon>Metazoa</taxon>
        <taxon>Ecdysozoa</taxon>
        <taxon>Arthropoda</taxon>
        <taxon>Hexapoda</taxon>
        <taxon>Insecta</taxon>
        <taxon>Pterygota</taxon>
        <taxon>Neoptera</taxon>
        <taxon>Polyneoptera</taxon>
        <taxon>Dictyoptera</taxon>
        <taxon>Blattodea</taxon>
        <taxon>Blaberoidea</taxon>
        <taxon>Blaberidae</taxon>
        <taxon>Diplopterinae</taxon>
        <taxon>Diploptera</taxon>
    </lineage>
</organism>
<feature type="domain" description="C2H2-type" evidence="12">
    <location>
        <begin position="53"/>
        <end position="80"/>
    </location>
</feature>
<evidence type="ECO:0000256" key="3">
    <source>
        <dbReference type="ARBA" id="ARBA00022737"/>
    </source>
</evidence>
<evidence type="ECO:0000313" key="13">
    <source>
        <dbReference type="EMBL" id="KAJ9591659.1"/>
    </source>
</evidence>
<keyword evidence="14" id="KW-1185">Reference proteome</keyword>
<dbReference type="GO" id="GO:0003723">
    <property type="term" value="F:RNA binding"/>
    <property type="evidence" value="ECO:0007669"/>
    <property type="project" value="UniProtKB-KW"/>
</dbReference>
<dbReference type="PROSITE" id="PS50157">
    <property type="entry name" value="ZINC_FINGER_C2H2_2"/>
    <property type="match status" value="4"/>
</dbReference>
<dbReference type="InterPro" id="IPR036236">
    <property type="entry name" value="Znf_C2H2_sf"/>
</dbReference>
<name>A0AAD8EIX8_DIPPU</name>
<evidence type="ECO:0000256" key="6">
    <source>
        <dbReference type="ARBA" id="ARBA00022884"/>
    </source>
</evidence>
<dbReference type="PANTHER" id="PTHR46179">
    <property type="entry name" value="ZINC FINGER PROTEIN"/>
    <property type="match status" value="1"/>
</dbReference>
<proteinExistence type="predicted"/>
<dbReference type="SUPFAM" id="SSF57667">
    <property type="entry name" value="beta-beta-alpha zinc fingers"/>
    <property type="match status" value="2"/>
</dbReference>
<dbReference type="Proteomes" id="UP001233999">
    <property type="component" value="Unassembled WGS sequence"/>
</dbReference>
<keyword evidence="6" id="KW-0694">RNA-binding</keyword>
<feature type="region of interest" description="Disordered" evidence="11">
    <location>
        <begin position="226"/>
        <end position="248"/>
    </location>
</feature>
<dbReference type="SMART" id="SM00355">
    <property type="entry name" value="ZnF_C2H2"/>
    <property type="match status" value="5"/>
</dbReference>
<keyword evidence="2" id="KW-0479">Metal-binding</keyword>
<keyword evidence="9" id="KW-0539">Nucleus</keyword>
<dbReference type="Pfam" id="PF22110">
    <property type="entry name" value="TFIIIA_zf-C2H2"/>
    <property type="match status" value="1"/>
</dbReference>
<protein>
    <recommendedName>
        <fullName evidence="12">C2H2-type domain-containing protein</fullName>
    </recommendedName>
</protein>
<dbReference type="InterPro" id="IPR051061">
    <property type="entry name" value="Zinc_finger_trans_reg"/>
</dbReference>
<feature type="domain" description="C2H2-type" evidence="12">
    <location>
        <begin position="1"/>
        <end position="21"/>
    </location>
</feature>
<dbReference type="GO" id="GO:0006357">
    <property type="term" value="P:regulation of transcription by RNA polymerase II"/>
    <property type="evidence" value="ECO:0007669"/>
    <property type="project" value="TreeGrafter"/>
</dbReference>
<evidence type="ECO:0000256" key="7">
    <source>
        <dbReference type="ARBA" id="ARBA00023015"/>
    </source>
</evidence>
<evidence type="ECO:0000256" key="10">
    <source>
        <dbReference type="PROSITE-ProRule" id="PRU00042"/>
    </source>
</evidence>
<dbReference type="Pfam" id="PF00096">
    <property type="entry name" value="zf-C2H2"/>
    <property type="match status" value="2"/>
</dbReference>
<sequence length="863" mass="97514">CSECDMGFTKIGDLNRHNRGHKTYTCSVEGCGVVLKAWTHMRSHMKLKHPPEFLCEVCGLIFRNMCRLKTHASIHKEKHEKEKFVCGYPNCPRFYYQKSNLTHHIKSSHLGKKFECTYEDCGRQLSSRAKLKQHMKLHTNHPTPRQKRKSKHKRCDAGTHKRSMAPCQVVLKEQKYVESISKHLQNESSTESEGDAIISDNKLSHSCVVVLEKEKYIDSQLKLFQKESSTETENEVETSGELTNTEKTQPDHFFNETVTLVKSSPYFTSPISATESELKETEGDLISTRSKIETVSIPFGPGNKINESDYTSEQQIEYHRDDSSHSYFSKPLNSNENKNVNVCSNSNVDMNISSTLDENSDVSLLQNQNGNTSLNSDDKMNHSSTSVENYNLSFTMNQIKNISLKSSECVNMSSILVDNSKIYLSSDKNMNVSSKPGENSDLSLISDKNVNSNTNINIPLLLVENSNTILISDKKIENMSMSSTSGENVDALLTCDISLCNLNVPIIRCDCLSVESTLDVPLEHENCSSVVYINSDHGTLLEEIGASSADNRKNELLTGDKLQHSTTDDCSERESVEKEVNKKSDDCSQNKLPEDISKLSSEIPKTKKRRIVTNRKMLASYKKLKTADIIAKNSSLSSNNIPLVIDKEKGRTDLCTPEDDRISIDTIYKGDVYIEDCLRVIDTKDLRLMEERTQILDIMRLPNNEIDETDVDRNNNSILESSSSLMHLLSKRKQKSLDQIVDSLHSVLGNKSGINNSCVDNEEFKVENVAIESSEIEDTKSWHESLFGVSASSEVYVGNNGNLKDLCAVSQEAMLEEKYPLDGELACVKQEVWNTKIRRHVTIKKWLWLMQRVMEDILPSIKR</sequence>
<reference evidence="13" key="1">
    <citation type="journal article" date="2023" name="IScience">
        <title>Live-bearing cockroach genome reveals convergent evolutionary mechanisms linked to viviparity in insects and beyond.</title>
        <authorList>
            <person name="Fouks B."/>
            <person name="Harrison M.C."/>
            <person name="Mikhailova A.A."/>
            <person name="Marchal E."/>
            <person name="English S."/>
            <person name="Carruthers M."/>
            <person name="Jennings E.C."/>
            <person name="Chiamaka E.L."/>
            <person name="Frigard R.A."/>
            <person name="Pippel M."/>
            <person name="Attardo G.M."/>
            <person name="Benoit J.B."/>
            <person name="Bornberg-Bauer E."/>
            <person name="Tobe S.S."/>
        </authorList>
    </citation>
    <scope>NUCLEOTIDE SEQUENCE</scope>
    <source>
        <strain evidence="13">Stay&amp;Tobe</strain>
    </source>
</reference>
<keyword evidence="5" id="KW-0862">Zinc</keyword>
<keyword evidence="3" id="KW-0677">Repeat</keyword>
<evidence type="ECO:0000256" key="9">
    <source>
        <dbReference type="ARBA" id="ARBA00023242"/>
    </source>
</evidence>
<evidence type="ECO:0000256" key="8">
    <source>
        <dbReference type="ARBA" id="ARBA00023163"/>
    </source>
</evidence>
<feature type="domain" description="C2H2-type" evidence="12">
    <location>
        <begin position="114"/>
        <end position="143"/>
    </location>
</feature>
<feature type="compositionally biased region" description="Basic residues" evidence="11">
    <location>
        <begin position="135"/>
        <end position="154"/>
    </location>
</feature>
<evidence type="ECO:0000256" key="2">
    <source>
        <dbReference type="ARBA" id="ARBA00022723"/>
    </source>
</evidence>
<dbReference type="InterPro" id="IPR013087">
    <property type="entry name" value="Znf_C2H2_type"/>
</dbReference>
<comment type="subcellular location">
    <subcellularLocation>
        <location evidence="1">Nucleus</location>
    </subcellularLocation>
</comment>
<dbReference type="GO" id="GO:0008270">
    <property type="term" value="F:zinc ion binding"/>
    <property type="evidence" value="ECO:0007669"/>
    <property type="project" value="UniProtKB-KW"/>
</dbReference>
<dbReference type="Gene3D" id="3.30.160.60">
    <property type="entry name" value="Classic Zinc Finger"/>
    <property type="match status" value="3"/>
</dbReference>
<keyword evidence="7" id="KW-0805">Transcription regulation</keyword>
<reference evidence="13" key="2">
    <citation type="submission" date="2023-05" db="EMBL/GenBank/DDBJ databases">
        <authorList>
            <person name="Fouks B."/>
        </authorList>
    </citation>
    <scope>NUCLEOTIDE SEQUENCE</scope>
    <source>
        <strain evidence="13">Stay&amp;Tobe</strain>
        <tissue evidence="13">Testes</tissue>
    </source>
</reference>
<evidence type="ECO:0000256" key="1">
    <source>
        <dbReference type="ARBA" id="ARBA00004123"/>
    </source>
</evidence>
<dbReference type="PROSITE" id="PS00028">
    <property type="entry name" value="ZINC_FINGER_C2H2_1"/>
    <property type="match status" value="5"/>
</dbReference>
<keyword evidence="4 10" id="KW-0863">Zinc-finger</keyword>
<evidence type="ECO:0000259" key="12">
    <source>
        <dbReference type="PROSITE" id="PS50157"/>
    </source>
</evidence>
<dbReference type="EMBL" id="JASPKZ010003861">
    <property type="protein sequence ID" value="KAJ9591659.1"/>
    <property type="molecule type" value="Genomic_DNA"/>
</dbReference>
<dbReference type="PANTHER" id="PTHR46179:SF13">
    <property type="entry name" value="C2H2-TYPE DOMAIN-CONTAINING PROTEIN"/>
    <property type="match status" value="1"/>
</dbReference>
<evidence type="ECO:0000256" key="5">
    <source>
        <dbReference type="ARBA" id="ARBA00022833"/>
    </source>
</evidence>
<gene>
    <name evidence="13" type="ORF">L9F63_001804</name>
</gene>
<evidence type="ECO:0000313" key="14">
    <source>
        <dbReference type="Proteomes" id="UP001233999"/>
    </source>
</evidence>
<feature type="non-terminal residue" evidence="13">
    <location>
        <position position="863"/>
    </location>
</feature>